<dbReference type="Gene3D" id="3.30.470.20">
    <property type="entry name" value="ATP-grasp fold, B domain"/>
    <property type="match status" value="2"/>
</dbReference>
<evidence type="ECO:0000256" key="3">
    <source>
        <dbReference type="ARBA" id="ARBA00023204"/>
    </source>
</evidence>
<dbReference type="Pfam" id="PF20168">
    <property type="entry name" value="PDS5"/>
    <property type="match status" value="2"/>
</dbReference>
<dbReference type="InterPro" id="IPR040464">
    <property type="entry name" value="InsP(3)kin_ATP-grasp"/>
</dbReference>
<dbReference type="GO" id="GO:0007064">
    <property type="term" value="P:mitotic sister chromatid cohesion"/>
    <property type="evidence" value="ECO:0007669"/>
    <property type="project" value="InterPro"/>
</dbReference>
<keyword evidence="2" id="KW-0227">DNA damage</keyword>
<evidence type="ECO:0000259" key="5">
    <source>
        <dbReference type="Pfam" id="PF05770"/>
    </source>
</evidence>
<dbReference type="InterPro" id="IPR036691">
    <property type="entry name" value="Endo/exonu/phosph_ase_sf"/>
</dbReference>
<evidence type="ECO:0000256" key="2">
    <source>
        <dbReference type="ARBA" id="ARBA00022763"/>
    </source>
</evidence>
<feature type="domain" description="Inositol 1,3,4-trisphosphate 5/6-kinase ATP-grasp" evidence="5">
    <location>
        <begin position="168"/>
        <end position="198"/>
    </location>
</feature>
<keyword evidence="3" id="KW-0234">DNA repair</keyword>
<evidence type="ECO:0000256" key="1">
    <source>
        <dbReference type="ARBA" id="ARBA00004123"/>
    </source>
</evidence>
<dbReference type="GO" id="GO:0006281">
    <property type="term" value="P:DNA repair"/>
    <property type="evidence" value="ECO:0007669"/>
    <property type="project" value="UniProtKB-KW"/>
</dbReference>
<sequence>MFKVYIVGDAIRVVRQFSLPNVDEGDLSNNAGGLRLFDIDMIREHGTRDRFYVIDMNYFLGMWLFPCVASPFAGKGAPSPVVPLPTLVVVTEDVFSLIVEAFMPLDDIESPFFGRRTSILDTVTKVWSCVVMLDLECDDLINDMFHHFLVTVKSQPVQMMQILTLVLLGLRLFDIDMIREHGTRDRFYVIDMNYFLGMWLFPCVASPFAGKGAPSPVVPLPTLVVVTEDVFSLIVEAFMPLDDIESPFFGRRTSILDTVTKVWSCVVMLDLECDDLINDMFHHFLVTVNRIIWLGGLNYRIALSYCLAKALVEMHKQLLEKDQLQIERRCGCIFQGWKEGMINFLRYINTHSTQIVTLVCGPKKIGGHLLGAITLCGLLQLSYIRGESRFSDHRPVYNLFMAKVESACHRRSNLSLIMISGVEGTMID</sequence>
<dbReference type="GO" id="GO:0016791">
    <property type="term" value="F:phosphatase activity"/>
    <property type="evidence" value="ECO:0007669"/>
    <property type="project" value="InterPro"/>
</dbReference>
<feature type="domain" description="Inositol 1,3,4-trisphosphate 5/6-kinase ATP-grasp" evidence="5">
    <location>
        <begin position="32"/>
        <end position="62"/>
    </location>
</feature>
<dbReference type="GO" id="GO:0005634">
    <property type="term" value="C:nucleus"/>
    <property type="evidence" value="ECO:0007669"/>
    <property type="project" value="UniProtKB-SubCell"/>
</dbReference>
<comment type="subcellular location">
    <subcellularLocation>
        <location evidence="1">Nucleus</location>
    </subcellularLocation>
</comment>
<dbReference type="PANTHER" id="PTHR12663">
    <property type="entry name" value="ANDROGEN INDUCED INHIBITOR OF PROLIFERATION AS3 / PDS5-RELATED"/>
    <property type="match status" value="1"/>
</dbReference>
<dbReference type="FunFam" id="3.60.10.10:FF:000278">
    <property type="entry name" value="Uncharacterized protein"/>
    <property type="match status" value="1"/>
</dbReference>
<dbReference type="SUPFAM" id="SSF56219">
    <property type="entry name" value="DNase I-like"/>
    <property type="match status" value="1"/>
</dbReference>
<dbReference type="EMBL" id="CM000780">
    <property type="protein sequence ID" value="AQK50248.1"/>
    <property type="molecule type" value="Genomic_DNA"/>
</dbReference>
<dbReference type="InterPro" id="IPR039776">
    <property type="entry name" value="Pds5"/>
</dbReference>
<dbReference type="AlphaFoldDB" id="A0A1D6PUE8"/>
<proteinExistence type="predicted"/>
<gene>
    <name evidence="6" type="ORF">ZEAMMB73_Zm00001d049398</name>
</gene>
<organism evidence="6">
    <name type="scientific">Zea mays</name>
    <name type="common">Maize</name>
    <dbReference type="NCBI Taxonomy" id="4577"/>
    <lineage>
        <taxon>Eukaryota</taxon>
        <taxon>Viridiplantae</taxon>
        <taxon>Streptophyta</taxon>
        <taxon>Embryophyta</taxon>
        <taxon>Tracheophyta</taxon>
        <taxon>Spermatophyta</taxon>
        <taxon>Magnoliopsida</taxon>
        <taxon>Liliopsida</taxon>
        <taxon>Poales</taxon>
        <taxon>Poaceae</taxon>
        <taxon>PACMAD clade</taxon>
        <taxon>Panicoideae</taxon>
        <taxon>Andropogonodae</taxon>
        <taxon>Andropogoneae</taxon>
        <taxon>Tripsacinae</taxon>
        <taxon>Zea</taxon>
    </lineage>
</organism>
<evidence type="ECO:0000256" key="4">
    <source>
        <dbReference type="ARBA" id="ARBA00023242"/>
    </source>
</evidence>
<dbReference type="Gene3D" id="3.60.10.10">
    <property type="entry name" value="Endonuclease/exonuclease/phosphatase"/>
    <property type="match status" value="1"/>
</dbReference>
<reference evidence="6" key="1">
    <citation type="submission" date="2015-12" db="EMBL/GenBank/DDBJ databases">
        <title>Update maize B73 reference genome by single molecule sequencing technologies.</title>
        <authorList>
            <consortium name="Maize Genome Sequencing Project"/>
            <person name="Ware D."/>
        </authorList>
    </citation>
    <scope>NUCLEOTIDE SEQUENCE</scope>
    <source>
        <tissue evidence="6">Seedling</tissue>
    </source>
</reference>
<keyword evidence="4" id="KW-0539">Nucleus</keyword>
<dbReference type="InParanoid" id="A0A1D6PUE8"/>
<accession>A0A1D6PUE8</accession>
<dbReference type="GO" id="GO:0046856">
    <property type="term" value="P:phosphatidylinositol dephosphorylation"/>
    <property type="evidence" value="ECO:0007669"/>
    <property type="project" value="InterPro"/>
</dbReference>
<feature type="domain" description="Inositol 1,3,4-trisphosphate 5/6-kinase ATP-grasp" evidence="5">
    <location>
        <begin position="1"/>
        <end position="31"/>
    </location>
</feature>
<dbReference type="PANTHER" id="PTHR12663:SF44">
    <property type="entry name" value="OS02G0612800 PROTEIN"/>
    <property type="match status" value="1"/>
</dbReference>
<evidence type="ECO:0000313" key="6">
    <source>
        <dbReference type="EMBL" id="AQK50248.1"/>
    </source>
</evidence>
<dbReference type="Pfam" id="PF05770">
    <property type="entry name" value="Ins134_P3_kin"/>
    <property type="match status" value="3"/>
</dbReference>
<name>A0A1D6PUE8_MAIZE</name>
<protein>
    <recommendedName>
        <fullName evidence="5">Inositol 1,3,4-trisphosphate 5/6-kinase ATP-grasp domain-containing protein</fullName>
    </recommendedName>
</protein>